<dbReference type="GO" id="GO:0008408">
    <property type="term" value="F:3'-5' exonuclease activity"/>
    <property type="evidence" value="ECO:0007669"/>
    <property type="project" value="InterPro"/>
</dbReference>
<evidence type="ECO:0000259" key="1">
    <source>
        <dbReference type="Pfam" id="PF01336"/>
    </source>
</evidence>
<dbReference type="PANTHER" id="PTHR32294:SF0">
    <property type="entry name" value="DNA POLYMERASE III SUBUNIT ALPHA"/>
    <property type="match status" value="1"/>
</dbReference>
<dbReference type="PROSITE" id="PS50818">
    <property type="entry name" value="INTEIN_C_TER"/>
    <property type="match status" value="1"/>
</dbReference>
<organism evidence="3 4">
    <name type="scientific">Chamaesiphon polymorphus CCALA 037</name>
    <dbReference type="NCBI Taxonomy" id="2107692"/>
    <lineage>
        <taxon>Bacteria</taxon>
        <taxon>Bacillati</taxon>
        <taxon>Cyanobacteriota</taxon>
        <taxon>Cyanophyceae</taxon>
        <taxon>Gomontiellales</taxon>
        <taxon>Chamaesiphonaceae</taxon>
        <taxon>Chamaesiphon</taxon>
    </lineage>
</organism>
<dbReference type="InterPro" id="IPR004805">
    <property type="entry name" value="DnaE2/DnaE/PolC"/>
</dbReference>
<dbReference type="GO" id="GO:0003676">
    <property type="term" value="F:nucleic acid binding"/>
    <property type="evidence" value="ECO:0007669"/>
    <property type="project" value="InterPro"/>
</dbReference>
<gene>
    <name evidence="3" type="ORF">C7B77_04445</name>
</gene>
<dbReference type="AlphaFoldDB" id="A0A2T1GL29"/>
<dbReference type="Pfam" id="PF14579">
    <property type="entry name" value="HHH_6"/>
    <property type="match status" value="1"/>
</dbReference>
<comment type="caution">
    <text evidence="3">The sequence shown here is derived from an EMBL/GenBank/DDBJ whole genome shotgun (WGS) entry which is preliminary data.</text>
</comment>
<keyword evidence="4" id="KW-1185">Reference proteome</keyword>
<dbReference type="PANTHER" id="PTHR32294">
    <property type="entry name" value="DNA POLYMERASE III SUBUNIT ALPHA"/>
    <property type="match status" value="1"/>
</dbReference>
<dbReference type="InterPro" id="IPR030934">
    <property type="entry name" value="Intein_C"/>
</dbReference>
<feature type="domain" description="DNA polymerase helix-hairpin-helix motif" evidence="2">
    <location>
        <begin position="92"/>
        <end position="187"/>
    </location>
</feature>
<evidence type="ECO:0000313" key="3">
    <source>
        <dbReference type="EMBL" id="PSB58523.1"/>
    </source>
</evidence>
<accession>A0A2T1GL29</accession>
<dbReference type="Pfam" id="PF01336">
    <property type="entry name" value="tRNA_anti-codon"/>
    <property type="match status" value="1"/>
</dbReference>
<evidence type="ECO:0000259" key="2">
    <source>
        <dbReference type="Pfam" id="PF14579"/>
    </source>
</evidence>
<proteinExistence type="predicted"/>
<dbReference type="Proteomes" id="UP000238937">
    <property type="component" value="Unassembled WGS sequence"/>
</dbReference>
<dbReference type="EMBL" id="PVWO01000032">
    <property type="protein sequence ID" value="PSB58523.1"/>
    <property type="molecule type" value="Genomic_DNA"/>
</dbReference>
<name>A0A2T1GL29_9CYAN</name>
<protein>
    <submittedName>
        <fullName evidence="3">Trans-splicing intein-formed DNA polymerase III subunit alpha C-terminal partner DnaE-C</fullName>
    </submittedName>
</protein>
<dbReference type="Gene3D" id="1.10.150.870">
    <property type="match status" value="1"/>
</dbReference>
<evidence type="ECO:0000313" key="4">
    <source>
        <dbReference type="Proteomes" id="UP000238937"/>
    </source>
</evidence>
<dbReference type="GO" id="GO:0006260">
    <property type="term" value="P:DNA replication"/>
    <property type="evidence" value="ECO:0007669"/>
    <property type="project" value="InterPro"/>
</dbReference>
<dbReference type="InterPro" id="IPR004365">
    <property type="entry name" value="NA-bd_OB_tRNA"/>
</dbReference>
<dbReference type="CDD" id="cd04485">
    <property type="entry name" value="DnaE_OBF"/>
    <property type="match status" value="1"/>
</dbReference>
<feature type="domain" description="OB" evidence="1">
    <location>
        <begin position="297"/>
        <end position="365"/>
    </location>
</feature>
<dbReference type="InterPro" id="IPR029460">
    <property type="entry name" value="DNAPol_HHH"/>
</dbReference>
<reference evidence="3 4" key="1">
    <citation type="submission" date="2018-03" db="EMBL/GenBank/DDBJ databases">
        <title>The ancient ancestry and fast evolution of plastids.</title>
        <authorList>
            <person name="Moore K.R."/>
            <person name="Magnabosco C."/>
            <person name="Momper L."/>
            <person name="Gold D.A."/>
            <person name="Bosak T."/>
            <person name="Fournier G.P."/>
        </authorList>
    </citation>
    <scope>NUCLEOTIDE SEQUENCE [LARGE SCALE GENOMIC DNA]</scope>
    <source>
        <strain evidence="3 4">CCALA 037</strain>
    </source>
</reference>
<dbReference type="OrthoDB" id="525324at2"/>
<dbReference type="RefSeq" id="WP_106300709.1">
    <property type="nucleotide sequence ID" value="NZ_PVWO01000032.1"/>
</dbReference>
<dbReference type="NCBIfam" id="TIGR01443">
    <property type="entry name" value="intein_Cterm"/>
    <property type="match status" value="1"/>
</dbReference>
<dbReference type="SUPFAM" id="SSF160975">
    <property type="entry name" value="AF1531-like"/>
    <property type="match status" value="1"/>
</dbReference>
<sequence>MVKIISCKSLGVQHVYDIGLSKVHNFLLENGSVASNCFNKSHSTAYAYVTYQTAFLKANYPAEYMSALLTANSGDQDKVTRYLNNCEQTLDIKVEPPDINRSYVKFRPVVDPERPNRLNILFGLSAIKNVGEAAIENILKAREEGGEFKSLADLCQRVSLQAVNKRTLESLIQCGTFDNLDRNRRQLINDLDVIIPWSQSKAKEKAIGQGNLFDLLGGSTPEVGGFDAVPKSPLVSDFPSAERLQFEQELLGVYVSDHPLKNAEKIAKMQKHDFKRIIEIEKPCKDVKLVVMLTEVKIVQTKKDNKSMAILKLTDIASSKLEAVAFPEAYEKIKDLLVTNSSVILAGKVSRKKDNDELQMIVDEAIEIDYNFAHKPADIELEPQHLVLIELPVNVATDEIRSQALKTMLEEYSGDTSAVKTPVYAIVRSENGYRLVQFGQQFWVQDPTELVERMHDRGFDIKVKQISSLES</sequence>